<dbReference type="InterPro" id="IPR009057">
    <property type="entry name" value="Homeodomain-like_sf"/>
</dbReference>
<evidence type="ECO:0000313" key="12">
    <source>
        <dbReference type="EMBL" id="OAF68146.1"/>
    </source>
</evidence>
<evidence type="ECO:0000256" key="4">
    <source>
        <dbReference type="ARBA" id="ARBA00023125"/>
    </source>
</evidence>
<evidence type="ECO:0000256" key="7">
    <source>
        <dbReference type="PROSITE-ProRule" id="PRU00108"/>
    </source>
</evidence>
<dbReference type="InterPro" id="IPR050296">
    <property type="entry name" value="Antp_homeobox"/>
</dbReference>
<dbReference type="Gene3D" id="1.10.10.60">
    <property type="entry name" value="Homeodomain-like"/>
    <property type="match status" value="1"/>
</dbReference>
<feature type="compositionally biased region" description="Basic and acidic residues" evidence="10">
    <location>
        <begin position="14"/>
        <end position="32"/>
    </location>
</feature>
<feature type="region of interest" description="Disordered" evidence="10">
    <location>
        <begin position="1"/>
        <end position="32"/>
    </location>
</feature>
<evidence type="ECO:0000313" key="13">
    <source>
        <dbReference type="Proteomes" id="UP000078046"/>
    </source>
</evidence>
<dbReference type="PRINTS" id="PR00024">
    <property type="entry name" value="HOMEOBOX"/>
</dbReference>
<feature type="DNA-binding region" description="Homeobox" evidence="7">
    <location>
        <begin position="402"/>
        <end position="461"/>
    </location>
</feature>
<dbReference type="InterPro" id="IPR017995">
    <property type="entry name" value="Homeobox_antennapedia"/>
</dbReference>
<dbReference type="InterPro" id="IPR000047">
    <property type="entry name" value="HTH_motif"/>
</dbReference>
<keyword evidence="5 7" id="KW-0371">Homeobox</keyword>
<dbReference type="OrthoDB" id="6159439at2759"/>
<dbReference type="CDD" id="cd00086">
    <property type="entry name" value="homeodomain"/>
    <property type="match status" value="1"/>
</dbReference>
<dbReference type="PRINTS" id="PR00031">
    <property type="entry name" value="HTHREPRESSR"/>
</dbReference>
<dbReference type="GO" id="GO:0009952">
    <property type="term" value="P:anterior/posterior pattern specification"/>
    <property type="evidence" value="ECO:0007669"/>
    <property type="project" value="TreeGrafter"/>
</dbReference>
<evidence type="ECO:0000259" key="11">
    <source>
        <dbReference type="PROSITE" id="PS50071"/>
    </source>
</evidence>
<dbReference type="InterPro" id="IPR020479">
    <property type="entry name" value="HD_metazoa"/>
</dbReference>
<dbReference type="GO" id="GO:0000978">
    <property type="term" value="F:RNA polymerase II cis-regulatory region sequence-specific DNA binding"/>
    <property type="evidence" value="ECO:0007669"/>
    <property type="project" value="TreeGrafter"/>
</dbReference>
<dbReference type="Pfam" id="PF00046">
    <property type="entry name" value="Homeodomain"/>
    <property type="match status" value="1"/>
</dbReference>
<dbReference type="PANTHER" id="PTHR45659">
    <property type="entry name" value="HOMEOBOX PROTEIN HOX"/>
    <property type="match status" value="1"/>
</dbReference>
<keyword evidence="13" id="KW-1185">Reference proteome</keyword>
<dbReference type="AlphaFoldDB" id="A0A177B1P9"/>
<dbReference type="InterPro" id="IPR001356">
    <property type="entry name" value="HD"/>
</dbReference>
<sequence>MDPLINRSKNNHIHQNDEINIKKPYSEHSNNDETVQHSAVYNQNKSTNNAANQDKNYSINSFTSNNVNQYYPNHQNASYPLPFDCNLPKPSNQLPTSSNTLNFHNVNSQQFYRSKPLSHSEIPTNFTSQLNLSNYPSSIKCDIRSNACQENIPNRFSYENFKNKGTSDEMIRYKEKTNMTNYNKNAEINTIPKSDLLVNPPLSAFLNTKNFENINYVDQLNYMKYQNMSLEANQELLLSHGRDEGKLRSSPNFYLNFTDKRSNDVKNAHQFPSNTFNTKPSMFKDSALSENFNMNITSNNLLPNFPTFPYLNSNLPNLSNFGKNYSNKPNISMNDRMNIFNEKTLPSDPSNFAEVMAAIAAAATSNNYNFDPNTASNNYLNQNKSIPIYPWMRTINGGSYEHKRSRQTYTRHQTLELEKEFHYNRYLTRRRRIEIAHSLGLSERQIKIWFQNRRMKWKKENNVSKLTGPGGSLNLNDSLHEDDDSH</sequence>
<dbReference type="PROSITE" id="PS50071">
    <property type="entry name" value="HOMEOBOX_2"/>
    <property type="match status" value="1"/>
</dbReference>
<proteinExistence type="inferred from homology"/>
<evidence type="ECO:0000256" key="8">
    <source>
        <dbReference type="RuleBase" id="RU000682"/>
    </source>
</evidence>
<dbReference type="EMBL" id="LWCA01000506">
    <property type="protein sequence ID" value="OAF68146.1"/>
    <property type="molecule type" value="Genomic_DNA"/>
</dbReference>
<evidence type="ECO:0000256" key="6">
    <source>
        <dbReference type="ARBA" id="ARBA00023242"/>
    </source>
</evidence>
<dbReference type="SMART" id="SM00389">
    <property type="entry name" value="HOX"/>
    <property type="match status" value="1"/>
</dbReference>
<evidence type="ECO:0000256" key="2">
    <source>
        <dbReference type="ARBA" id="ARBA00009107"/>
    </source>
</evidence>
<dbReference type="PROSITE" id="PS00027">
    <property type="entry name" value="HOMEOBOX_1"/>
    <property type="match status" value="1"/>
</dbReference>
<dbReference type="SUPFAM" id="SSF46689">
    <property type="entry name" value="Homeodomain-like"/>
    <property type="match status" value="1"/>
</dbReference>
<comment type="caution">
    <text evidence="12">The sequence shown here is derived from an EMBL/GenBank/DDBJ whole genome shotgun (WGS) entry which is preliminary data.</text>
</comment>
<evidence type="ECO:0000256" key="10">
    <source>
        <dbReference type="SAM" id="MobiDB-lite"/>
    </source>
</evidence>
<keyword evidence="4 7" id="KW-0238">DNA-binding</keyword>
<name>A0A177B1P9_9BILA</name>
<accession>A0A177B1P9</accession>
<organism evidence="12 13">
    <name type="scientific">Intoshia linei</name>
    <dbReference type="NCBI Taxonomy" id="1819745"/>
    <lineage>
        <taxon>Eukaryota</taxon>
        <taxon>Metazoa</taxon>
        <taxon>Spiralia</taxon>
        <taxon>Lophotrochozoa</taxon>
        <taxon>Mesozoa</taxon>
        <taxon>Orthonectida</taxon>
        <taxon>Rhopaluridae</taxon>
        <taxon>Intoshia</taxon>
    </lineage>
</organism>
<keyword evidence="6 7" id="KW-0539">Nucleus</keyword>
<dbReference type="GO" id="GO:0005634">
    <property type="term" value="C:nucleus"/>
    <property type="evidence" value="ECO:0007669"/>
    <property type="project" value="UniProtKB-SubCell"/>
</dbReference>
<evidence type="ECO:0000256" key="9">
    <source>
        <dbReference type="RuleBase" id="RU004442"/>
    </source>
</evidence>
<dbReference type="PANTHER" id="PTHR45659:SF4">
    <property type="entry name" value="HOMEOBOX PROTEIN ABDOMINAL-A"/>
    <property type="match status" value="1"/>
</dbReference>
<evidence type="ECO:0000256" key="1">
    <source>
        <dbReference type="ARBA" id="ARBA00004123"/>
    </source>
</evidence>
<dbReference type="FunFam" id="1.10.10.60:FF:000017">
    <property type="entry name" value="Homeobox protein antennapedia"/>
    <property type="match status" value="1"/>
</dbReference>
<reference evidence="12 13" key="1">
    <citation type="submission" date="2016-04" db="EMBL/GenBank/DDBJ databases">
        <title>The genome of Intoshia linei affirms orthonectids as highly simplified spiralians.</title>
        <authorList>
            <person name="Mikhailov K.V."/>
            <person name="Slusarev G.S."/>
            <person name="Nikitin M.A."/>
            <person name="Logacheva M.D."/>
            <person name="Penin A."/>
            <person name="Aleoshin V."/>
            <person name="Panchin Y.V."/>
        </authorList>
    </citation>
    <scope>NUCLEOTIDE SEQUENCE [LARGE SCALE GENOMIC DNA]</scope>
    <source>
        <strain evidence="12">Intl2013</strain>
        <tissue evidence="12">Whole animal</tissue>
    </source>
</reference>
<dbReference type="PRINTS" id="PR00025">
    <property type="entry name" value="ANTENNAPEDIA"/>
</dbReference>
<dbReference type="Proteomes" id="UP000078046">
    <property type="component" value="Unassembled WGS sequence"/>
</dbReference>
<dbReference type="InterPro" id="IPR017970">
    <property type="entry name" value="Homeobox_CS"/>
</dbReference>
<evidence type="ECO:0000256" key="3">
    <source>
        <dbReference type="ARBA" id="ARBA00022473"/>
    </source>
</evidence>
<feature type="domain" description="Homeobox" evidence="11">
    <location>
        <begin position="400"/>
        <end position="460"/>
    </location>
</feature>
<keyword evidence="3" id="KW-0217">Developmental protein</keyword>
<dbReference type="GO" id="GO:0000981">
    <property type="term" value="F:DNA-binding transcription factor activity, RNA polymerase II-specific"/>
    <property type="evidence" value="ECO:0007669"/>
    <property type="project" value="InterPro"/>
</dbReference>
<evidence type="ECO:0000256" key="5">
    <source>
        <dbReference type="ARBA" id="ARBA00023155"/>
    </source>
</evidence>
<dbReference type="PROSITE" id="PS00032">
    <property type="entry name" value="ANTENNAPEDIA"/>
    <property type="match status" value="1"/>
</dbReference>
<protein>
    <submittedName>
        <fullName evidence="12">Homeobox protein Hox-2.2</fullName>
    </submittedName>
</protein>
<comment type="similarity">
    <text evidence="2 9">Belongs to the Antp homeobox family.</text>
</comment>
<gene>
    <name evidence="12" type="ORF">A3Q56_04117</name>
</gene>
<feature type="region of interest" description="Disordered" evidence="10">
    <location>
        <begin position="462"/>
        <end position="486"/>
    </location>
</feature>
<comment type="subcellular location">
    <subcellularLocation>
        <location evidence="1 7 8">Nucleus</location>
    </subcellularLocation>
</comment>
<dbReference type="InterPro" id="IPR001827">
    <property type="entry name" value="Homeobox_Antennapedia_CS"/>
</dbReference>